<reference evidence="2 3" key="1">
    <citation type="submission" date="2017-03" db="EMBL/GenBank/DDBJ databases">
        <title>Genomes of endolithic fungi from Antarctica.</title>
        <authorList>
            <person name="Coleine C."/>
            <person name="Masonjones S."/>
            <person name="Stajich J.E."/>
        </authorList>
    </citation>
    <scope>NUCLEOTIDE SEQUENCE [LARGE SCALE GENOMIC DNA]</scope>
    <source>
        <strain evidence="2 3">CCFEE 5184</strain>
    </source>
</reference>
<evidence type="ECO:0000313" key="3">
    <source>
        <dbReference type="Proteomes" id="UP000309340"/>
    </source>
</evidence>
<protein>
    <submittedName>
        <fullName evidence="2">Uncharacterized protein</fullName>
    </submittedName>
</protein>
<evidence type="ECO:0000256" key="1">
    <source>
        <dbReference type="SAM" id="MobiDB-lite"/>
    </source>
</evidence>
<keyword evidence="3" id="KW-1185">Reference proteome</keyword>
<name>A0A4V5NG33_9PEZI</name>
<dbReference type="AlphaFoldDB" id="A0A4V5NG33"/>
<organism evidence="2 3">
    <name type="scientific">Friedmanniomyces simplex</name>
    <dbReference type="NCBI Taxonomy" id="329884"/>
    <lineage>
        <taxon>Eukaryota</taxon>
        <taxon>Fungi</taxon>
        <taxon>Dikarya</taxon>
        <taxon>Ascomycota</taxon>
        <taxon>Pezizomycotina</taxon>
        <taxon>Dothideomycetes</taxon>
        <taxon>Dothideomycetidae</taxon>
        <taxon>Mycosphaerellales</taxon>
        <taxon>Teratosphaeriaceae</taxon>
        <taxon>Friedmanniomyces</taxon>
    </lineage>
</organism>
<dbReference type="EMBL" id="NAJQ01000270">
    <property type="protein sequence ID" value="TKA73289.1"/>
    <property type="molecule type" value="Genomic_DNA"/>
</dbReference>
<evidence type="ECO:0000313" key="2">
    <source>
        <dbReference type="EMBL" id="TKA73289.1"/>
    </source>
</evidence>
<accession>A0A4V5NG33</accession>
<dbReference type="OrthoDB" id="41238at2759"/>
<sequence>MAYRRQLAQSTPLQRCRNCPAAPSPSRPYPSNDADSLRCILSIPENTRLFAQIYGNPYENLAHLRYIFITHLDDPSAHGQAHTIKTKAAGSAIRWVIARCDPNNADDSPAFCAVFLFNTQRTLRISETIYILARHFFEQSSCETMTYRTGQWSHKNGLATGLDSSRSIDGILRRPLLVPERKAVTDLFRVRKDQWPSVKKAEGAWMGISDCDGEATEESECRLRAYVGVEV</sequence>
<feature type="region of interest" description="Disordered" evidence="1">
    <location>
        <begin position="1"/>
        <end position="33"/>
    </location>
</feature>
<comment type="caution">
    <text evidence="2">The sequence shown here is derived from an EMBL/GenBank/DDBJ whole genome shotgun (WGS) entry which is preliminary data.</text>
</comment>
<proteinExistence type="predicted"/>
<dbReference type="Proteomes" id="UP000309340">
    <property type="component" value="Unassembled WGS sequence"/>
</dbReference>
<gene>
    <name evidence="2" type="ORF">B0A55_06072</name>
</gene>